<dbReference type="InterPro" id="IPR052207">
    <property type="entry name" value="Max-like/E-box_TFs"/>
</dbReference>
<reference evidence="8 9" key="1">
    <citation type="journal article" date="2010" name="Nat. Biotechnol.">
        <title>Genome sequence of the model mushroom Schizophyllum commune.</title>
        <authorList>
            <person name="Ohm R.A."/>
            <person name="de Jong J.F."/>
            <person name="Lugones L.G."/>
            <person name="Aerts A."/>
            <person name="Kothe E."/>
            <person name="Stajich J.E."/>
            <person name="de Vries R.P."/>
            <person name="Record E."/>
            <person name="Levasseur A."/>
            <person name="Baker S.E."/>
            <person name="Bartholomew K.A."/>
            <person name="Coutinho P.M."/>
            <person name="Erdmann S."/>
            <person name="Fowler T.J."/>
            <person name="Gathman A.C."/>
            <person name="Lombard V."/>
            <person name="Henrissat B."/>
            <person name="Knabe N."/>
            <person name="Kuees U."/>
            <person name="Lilly W.W."/>
            <person name="Lindquist E."/>
            <person name="Lucas S."/>
            <person name="Magnuson J.K."/>
            <person name="Piumi F."/>
            <person name="Raudaskoski M."/>
            <person name="Salamov A."/>
            <person name="Schmutz J."/>
            <person name="Schwarze F.W.M.R."/>
            <person name="vanKuyk P.A."/>
            <person name="Horton J.S."/>
            <person name="Grigoriev I.V."/>
            <person name="Woesten H.A.B."/>
        </authorList>
    </citation>
    <scope>NUCLEOTIDE SEQUENCE [LARGE SCALE GENOMIC DNA]</scope>
    <source>
        <strain evidence="9">H4-8 / FGSC 9210</strain>
    </source>
</reference>
<dbReference type="Proteomes" id="UP000007431">
    <property type="component" value="Unassembled WGS sequence"/>
</dbReference>
<comment type="subcellular location">
    <subcellularLocation>
        <location evidence="1">Nucleus</location>
    </subcellularLocation>
</comment>
<dbReference type="GO" id="GO:0005634">
    <property type="term" value="C:nucleus"/>
    <property type="evidence" value="ECO:0007669"/>
    <property type="project" value="UniProtKB-SubCell"/>
</dbReference>
<dbReference type="InParanoid" id="D8Q3V2"/>
<dbReference type="Gene3D" id="4.10.280.10">
    <property type="entry name" value="Helix-loop-helix DNA-binding domain"/>
    <property type="match status" value="1"/>
</dbReference>
<keyword evidence="9" id="KW-1185">Reference proteome</keyword>
<dbReference type="SUPFAM" id="SSF47459">
    <property type="entry name" value="HLH, helix-loop-helix DNA-binding domain"/>
    <property type="match status" value="1"/>
</dbReference>
<keyword evidence="2" id="KW-0805">Transcription regulation</keyword>
<feature type="domain" description="BHLH" evidence="7">
    <location>
        <begin position="206"/>
        <end position="296"/>
    </location>
</feature>
<dbReference type="EMBL" id="GL377306">
    <property type="protein sequence ID" value="EFI96688.1"/>
    <property type="molecule type" value="Genomic_DNA"/>
</dbReference>
<evidence type="ECO:0000259" key="7">
    <source>
        <dbReference type="PROSITE" id="PS50888"/>
    </source>
</evidence>
<dbReference type="PANTHER" id="PTHR15741">
    <property type="entry name" value="BASIC HELIX-LOOP-HELIX ZIP TRANSCRIPTION FACTOR"/>
    <property type="match status" value="1"/>
</dbReference>
<feature type="compositionally biased region" description="Acidic residues" evidence="6">
    <location>
        <begin position="341"/>
        <end position="355"/>
    </location>
</feature>
<dbReference type="InterPro" id="IPR011598">
    <property type="entry name" value="bHLH_dom"/>
</dbReference>
<dbReference type="Pfam" id="PF00010">
    <property type="entry name" value="HLH"/>
    <property type="match status" value="1"/>
</dbReference>
<evidence type="ECO:0000313" key="8">
    <source>
        <dbReference type="EMBL" id="EFI96688.1"/>
    </source>
</evidence>
<keyword evidence="3" id="KW-0238">DNA-binding</keyword>
<dbReference type="PROSITE" id="PS50888">
    <property type="entry name" value="BHLH"/>
    <property type="match status" value="1"/>
</dbReference>
<feature type="compositionally biased region" description="Low complexity" evidence="6">
    <location>
        <begin position="108"/>
        <end position="118"/>
    </location>
</feature>
<dbReference type="GeneID" id="9592678"/>
<dbReference type="GO" id="GO:0000981">
    <property type="term" value="F:DNA-binding transcription factor activity, RNA polymerase II-specific"/>
    <property type="evidence" value="ECO:0007669"/>
    <property type="project" value="TreeGrafter"/>
</dbReference>
<organism evidence="9">
    <name type="scientific">Schizophyllum commune (strain H4-8 / FGSC 9210)</name>
    <name type="common">Split gill fungus</name>
    <dbReference type="NCBI Taxonomy" id="578458"/>
    <lineage>
        <taxon>Eukaryota</taxon>
        <taxon>Fungi</taxon>
        <taxon>Dikarya</taxon>
        <taxon>Basidiomycota</taxon>
        <taxon>Agaricomycotina</taxon>
        <taxon>Agaricomycetes</taxon>
        <taxon>Agaricomycetidae</taxon>
        <taxon>Agaricales</taxon>
        <taxon>Schizophyllaceae</taxon>
        <taxon>Schizophyllum</taxon>
    </lineage>
</organism>
<dbReference type="STRING" id="578458.D8Q3V2"/>
<feature type="region of interest" description="Disordered" evidence="6">
    <location>
        <begin position="82"/>
        <end position="220"/>
    </location>
</feature>
<accession>D8Q3V2</accession>
<evidence type="ECO:0000256" key="5">
    <source>
        <dbReference type="ARBA" id="ARBA00023242"/>
    </source>
</evidence>
<keyword evidence="4" id="KW-0804">Transcription</keyword>
<feature type="compositionally biased region" description="Low complexity" evidence="6">
    <location>
        <begin position="166"/>
        <end position="180"/>
    </location>
</feature>
<evidence type="ECO:0000256" key="1">
    <source>
        <dbReference type="ARBA" id="ARBA00004123"/>
    </source>
</evidence>
<feature type="compositionally biased region" description="Basic and acidic residues" evidence="6">
    <location>
        <begin position="246"/>
        <end position="278"/>
    </location>
</feature>
<evidence type="ECO:0000256" key="6">
    <source>
        <dbReference type="SAM" id="MobiDB-lite"/>
    </source>
</evidence>
<dbReference type="KEGG" id="scm:SCHCO_02627369"/>
<dbReference type="OMA" id="QESHAFQ"/>
<dbReference type="AlphaFoldDB" id="D8Q3V2"/>
<dbReference type="GO" id="GO:0046983">
    <property type="term" value="F:protein dimerization activity"/>
    <property type="evidence" value="ECO:0007669"/>
    <property type="project" value="InterPro"/>
</dbReference>
<evidence type="ECO:0000313" key="9">
    <source>
        <dbReference type="Proteomes" id="UP000007431"/>
    </source>
</evidence>
<evidence type="ECO:0000256" key="2">
    <source>
        <dbReference type="ARBA" id="ARBA00023015"/>
    </source>
</evidence>
<proteinExistence type="predicted"/>
<dbReference type="OrthoDB" id="5778525at2759"/>
<dbReference type="RefSeq" id="XP_003031591.1">
    <property type="nucleotide sequence ID" value="XM_003031545.1"/>
</dbReference>
<dbReference type="InterPro" id="IPR036638">
    <property type="entry name" value="HLH_DNA-bd_sf"/>
</dbReference>
<dbReference type="VEuPathDB" id="FungiDB:SCHCODRAFT_02627369"/>
<name>D8Q3V2_SCHCM</name>
<dbReference type="eggNOG" id="ENOG502S7SS">
    <property type="taxonomic scope" value="Eukaryota"/>
</dbReference>
<feature type="compositionally biased region" description="Polar residues" evidence="6">
    <location>
        <begin position="203"/>
        <end position="213"/>
    </location>
</feature>
<evidence type="ECO:0000256" key="3">
    <source>
        <dbReference type="ARBA" id="ARBA00023125"/>
    </source>
</evidence>
<dbReference type="GO" id="GO:0000978">
    <property type="term" value="F:RNA polymerase II cis-regulatory region sequence-specific DNA binding"/>
    <property type="evidence" value="ECO:0007669"/>
    <property type="project" value="TreeGrafter"/>
</dbReference>
<sequence>MNSDPFFQPPWPSHHQDPHHHAHAIPPPPKDREALAQATKDLMSLADAGAAMGAGAYGGGYLPRIPMAHAHTDTHPILQKMQQHPHYPPAPQLPHQYSYPLQSSGAGPSHSPTSSFPPHHFHDAFTGPSTRPAPAEASGPRKRQRPSPPDVTPSSASTSLSPEPPARAASAPKTRSAAGKGKAKAKARKGSGTAAKDAAALLTPSQKKANHIQSEQKRRANIRRGYEALCETVPALREAIAAEEQAAMRDGKKDTRREGNTRSKAKMIDGEKIDGRAGPRSENVVLAKTIDYINGLLDERQSLLARLHRARSMLGIPPDQSNGTALWERQWTGGEGRDPYAEEDEEDADGAESDP</sequence>
<feature type="region of interest" description="Disordered" evidence="6">
    <location>
        <begin position="314"/>
        <end position="355"/>
    </location>
</feature>
<protein>
    <recommendedName>
        <fullName evidence="7">BHLH domain-containing protein</fullName>
    </recommendedName>
</protein>
<gene>
    <name evidence="8" type="ORF">SCHCODRAFT_234615</name>
</gene>
<keyword evidence="5" id="KW-0539">Nucleus</keyword>
<evidence type="ECO:0000256" key="4">
    <source>
        <dbReference type="ARBA" id="ARBA00023163"/>
    </source>
</evidence>
<dbReference type="HOGENOM" id="CLU_051713_0_0_1"/>
<feature type="region of interest" description="Disordered" evidence="6">
    <location>
        <begin position="1"/>
        <end position="31"/>
    </location>
</feature>
<feature type="region of interest" description="Disordered" evidence="6">
    <location>
        <begin position="244"/>
        <end position="278"/>
    </location>
</feature>
<dbReference type="PANTHER" id="PTHR15741:SF27">
    <property type="entry name" value="TRANSCRIPTION FACTOR AP-4"/>
    <property type="match status" value="1"/>
</dbReference>